<sequence length="157" mass="17312">MSKVEWETVARDDARRRIEARASAREAAERLERLSDASELLFITSSDIAPYSSEDTDERSARAMGARSLDDVDLHFLTLRMDVVASARSAYTSKRALAKAFTSAPSAEALELSLEETHRAISSASEDVEVNAASQDELRSLDESLRACRRASARAFI</sequence>
<dbReference type="InParanoid" id="A0A090M2R7"/>
<reference evidence="1 2" key="2">
    <citation type="journal article" date="2014" name="BMC Genomics">
        <title>An improved genome of the model marine alga Ostreococcus tauri unfolds by assessing Illumina de novo assemblies.</title>
        <authorList>
            <person name="Blanc-Mathieu R."/>
            <person name="Verhelst B."/>
            <person name="Derelle E."/>
            <person name="Rombauts S."/>
            <person name="Bouget F.Y."/>
            <person name="Carre I."/>
            <person name="Chateau A."/>
            <person name="Eyre-Walker A."/>
            <person name="Grimsley N."/>
            <person name="Moreau H."/>
            <person name="Piegu B."/>
            <person name="Rivals E."/>
            <person name="Schackwitz W."/>
            <person name="Van de Peer Y."/>
            <person name="Piganeau G."/>
        </authorList>
    </citation>
    <scope>NUCLEOTIDE SEQUENCE [LARGE SCALE GENOMIC DNA]</scope>
    <source>
        <strain evidence="2">OTTH 0595 / CCAP 157/2 / RCC745</strain>
    </source>
</reference>
<protein>
    <submittedName>
        <fullName evidence="1">Unnamed product</fullName>
    </submittedName>
</protein>
<dbReference type="RefSeq" id="XP_022839324.1">
    <property type="nucleotide sequence ID" value="XM_022984131.1"/>
</dbReference>
<dbReference type="EMBL" id="CAID01000006">
    <property type="protein sequence ID" value="CEF98545.1"/>
    <property type="molecule type" value="Genomic_DNA"/>
</dbReference>
<dbReference type="KEGG" id="ota:OT_ostta06g04630"/>
<organism evidence="1 2">
    <name type="scientific">Ostreococcus tauri</name>
    <name type="common">Marine green alga</name>
    <dbReference type="NCBI Taxonomy" id="70448"/>
    <lineage>
        <taxon>Eukaryota</taxon>
        <taxon>Viridiplantae</taxon>
        <taxon>Chlorophyta</taxon>
        <taxon>Mamiellophyceae</taxon>
        <taxon>Mamiellales</taxon>
        <taxon>Bathycoccaceae</taxon>
        <taxon>Ostreococcus</taxon>
    </lineage>
</organism>
<evidence type="ECO:0000313" key="2">
    <source>
        <dbReference type="Proteomes" id="UP000009170"/>
    </source>
</evidence>
<evidence type="ECO:0000313" key="1">
    <source>
        <dbReference type="EMBL" id="CEF98545.1"/>
    </source>
</evidence>
<comment type="caution">
    <text evidence="1">The sequence shown here is derived from an EMBL/GenBank/DDBJ whole genome shotgun (WGS) entry which is preliminary data.</text>
</comment>
<reference evidence="2" key="1">
    <citation type="journal article" date="2006" name="Proc. Natl. Acad. Sci. U.S.A.">
        <title>Genome analysis of the smallest free-living eukaryote Ostreococcus tauri unveils many unique features.</title>
        <authorList>
            <person name="Derelle E."/>
            <person name="Ferraz C."/>
            <person name="Rombauts S."/>
            <person name="Rouze P."/>
            <person name="Worden A.Z."/>
            <person name="Robbens S."/>
            <person name="Partensky F."/>
            <person name="Degroeve S."/>
            <person name="Echeynie S."/>
            <person name="Cooke R."/>
            <person name="Saeys Y."/>
            <person name="Wuyts J."/>
            <person name="Jabbari K."/>
            <person name="Bowler C."/>
            <person name="Panaud O."/>
            <person name="Piegu B."/>
            <person name="Ball S.G."/>
            <person name="Ral J.-P."/>
            <person name="Bouget F.-Y."/>
            <person name="Piganeau G."/>
            <person name="De Baets B."/>
            <person name="Picard A."/>
            <person name="Delseny M."/>
            <person name="Demaille J."/>
            <person name="Van de Peer Y."/>
            <person name="Moreau H."/>
        </authorList>
    </citation>
    <scope>NUCLEOTIDE SEQUENCE [LARGE SCALE GENOMIC DNA]</scope>
    <source>
        <strain evidence="2">OTTH 0595 / CCAP 157/2 / RCC745</strain>
    </source>
</reference>
<name>A0A090M2R7_OSTTA</name>
<keyword evidence="2" id="KW-1185">Reference proteome</keyword>
<gene>
    <name evidence="1" type="ORF">OT_ostta06g04630</name>
</gene>
<dbReference type="GeneID" id="34945942"/>
<dbReference type="AlphaFoldDB" id="A0A090M2R7"/>
<accession>A0A090M2R7</accession>
<proteinExistence type="predicted"/>
<dbReference type="Proteomes" id="UP000009170">
    <property type="component" value="Unassembled WGS sequence"/>
</dbReference>